<comment type="caution">
    <text evidence="2">The sequence shown here is derived from an EMBL/GenBank/DDBJ whole genome shotgun (WGS) entry which is preliminary data.</text>
</comment>
<dbReference type="RefSeq" id="WP_228882509.1">
    <property type="nucleotide sequence ID" value="NZ_CAJQZC010000011.1"/>
</dbReference>
<name>A0A9N8S0V9_9BURK</name>
<gene>
    <name evidence="2" type="ORF">LMG31841_04861</name>
</gene>
<evidence type="ECO:0000313" key="2">
    <source>
        <dbReference type="EMBL" id="CAG4919274.1"/>
    </source>
</evidence>
<protein>
    <submittedName>
        <fullName evidence="2">Uncharacterized protein</fullName>
    </submittedName>
</protein>
<sequence>MHNDAKHFTEHETSVVGGERPSETHDAGGLIQFLWNQTDASKSTDKELEWLSYTCDQTELMALNLRKTLSGVASLLAWEIDSKGMKSGAFQPHDLPELLYGAADMLKVIEEMTHIGIDANFELRERYRKRAEQNGGER</sequence>
<dbReference type="Proteomes" id="UP000789704">
    <property type="component" value="Unassembled WGS sequence"/>
</dbReference>
<proteinExistence type="predicted"/>
<feature type="compositionally biased region" description="Basic and acidic residues" evidence="1">
    <location>
        <begin position="1"/>
        <end position="13"/>
    </location>
</feature>
<evidence type="ECO:0000313" key="3">
    <source>
        <dbReference type="Proteomes" id="UP000789704"/>
    </source>
</evidence>
<evidence type="ECO:0000256" key="1">
    <source>
        <dbReference type="SAM" id="MobiDB-lite"/>
    </source>
</evidence>
<dbReference type="AlphaFoldDB" id="A0A9N8S0V9"/>
<keyword evidence="3" id="KW-1185">Reference proteome</keyword>
<dbReference type="EMBL" id="CAJQZC010000011">
    <property type="protein sequence ID" value="CAG4919274.1"/>
    <property type="molecule type" value="Genomic_DNA"/>
</dbReference>
<reference evidence="2" key="1">
    <citation type="submission" date="2021-04" db="EMBL/GenBank/DDBJ databases">
        <authorList>
            <person name="Vanwijnsberghe S."/>
        </authorList>
    </citation>
    <scope>NUCLEOTIDE SEQUENCE</scope>
    <source>
        <strain evidence="2">LMG 31841</strain>
    </source>
</reference>
<organism evidence="2 3">
    <name type="scientific">Paraburkholderia saeva</name>
    <dbReference type="NCBI Taxonomy" id="2777537"/>
    <lineage>
        <taxon>Bacteria</taxon>
        <taxon>Pseudomonadati</taxon>
        <taxon>Pseudomonadota</taxon>
        <taxon>Betaproteobacteria</taxon>
        <taxon>Burkholderiales</taxon>
        <taxon>Burkholderiaceae</taxon>
        <taxon>Paraburkholderia</taxon>
    </lineage>
</organism>
<accession>A0A9N8S0V9</accession>
<feature type="region of interest" description="Disordered" evidence="1">
    <location>
        <begin position="1"/>
        <end position="22"/>
    </location>
</feature>